<evidence type="ECO:0000256" key="3">
    <source>
        <dbReference type="ARBA" id="ARBA00004910"/>
    </source>
</evidence>
<gene>
    <name evidence="14" type="primary">ribD</name>
    <name evidence="14" type="ORF">H9962_06560</name>
</gene>
<sequence length="369" mass="39178">MREAVALAERGRWRAAPNPTVGAVLVRDGEVVARGWHAARGEDHAEVACLKDAAARGVDPAQCTLVVTLEPCNHQGLTPPCTDAVLAAGIRRVVIGMADVNPEASGGAERLREAGVEVEMGVLEAECRDLVADFIVWQTTARPYVVLKMAATLDGRIATRSGNAQRISGEESRQRVMALREGMGLAGGAVLVGGNTFALDNPQLTARTDTATRQPLAAVATSRLPGIDAPFHLIQERPQDCVFFSSAAQAASPNAVALRARGARIYGLDKAPSGRGLDVEQLLAKLRGDEHCLYVLCEGGAKMGLSLLEQGVVDEFLLHLAPVVLGDEEAKPLFAGRNVDSIEDVLRMRLTGVDASGGDVRLSFRPERD</sequence>
<feature type="binding site" evidence="11">
    <location>
        <position position="196"/>
    </location>
    <ligand>
        <name>NADP(+)</name>
        <dbReference type="ChEBI" id="CHEBI:58349"/>
    </ligand>
</feature>
<keyword evidence="7 9" id="KW-0560">Oxidoreductase</keyword>
<feature type="binding site" evidence="11">
    <location>
        <position position="204"/>
    </location>
    <ligand>
        <name>substrate</name>
    </ligand>
</feature>
<keyword evidence="9" id="KW-0686">Riboflavin biosynthesis</keyword>
<feature type="binding site" evidence="11">
    <location>
        <position position="222"/>
    </location>
    <ligand>
        <name>NADP(+)</name>
        <dbReference type="ChEBI" id="CHEBI:58349"/>
    </ligand>
</feature>
<dbReference type="InterPro" id="IPR016193">
    <property type="entry name" value="Cytidine_deaminase-like"/>
</dbReference>
<dbReference type="GO" id="GO:0009231">
    <property type="term" value="P:riboflavin biosynthetic process"/>
    <property type="evidence" value="ECO:0007669"/>
    <property type="project" value="UniProtKB-KW"/>
</dbReference>
<dbReference type="GO" id="GO:0008835">
    <property type="term" value="F:diaminohydroxyphosphoribosylaminopyrimidine deaminase activity"/>
    <property type="evidence" value="ECO:0007669"/>
    <property type="project" value="UniProtKB-EC"/>
</dbReference>
<organism evidence="14 15">
    <name type="scientific">Candidatus Mailhella merdigallinarum</name>
    <dbReference type="NCBI Taxonomy" id="2838658"/>
    <lineage>
        <taxon>Bacteria</taxon>
        <taxon>Pseudomonadati</taxon>
        <taxon>Thermodesulfobacteriota</taxon>
        <taxon>Desulfovibrionia</taxon>
        <taxon>Desulfovibrionales</taxon>
        <taxon>Desulfovibrionaceae</taxon>
        <taxon>Mailhella</taxon>
    </lineage>
</organism>
<comment type="caution">
    <text evidence="14">The sequence shown here is derived from an EMBL/GenBank/DDBJ whole genome shotgun (WGS) entry which is preliminary data.</text>
</comment>
<name>A0A9D2HEB6_9BACT</name>
<dbReference type="CDD" id="cd01284">
    <property type="entry name" value="Riboflavin_deaminase-reductase"/>
    <property type="match status" value="1"/>
</dbReference>
<dbReference type="InterPro" id="IPR002734">
    <property type="entry name" value="RibDG_C"/>
</dbReference>
<dbReference type="Pfam" id="PF01872">
    <property type="entry name" value="RibD_C"/>
    <property type="match status" value="1"/>
</dbReference>
<feature type="binding site" evidence="11">
    <location>
        <position position="298"/>
    </location>
    <ligand>
        <name>substrate</name>
    </ligand>
</feature>
<evidence type="ECO:0000256" key="10">
    <source>
        <dbReference type="PIRSR" id="PIRSR006769-1"/>
    </source>
</evidence>
<feature type="binding site" evidence="11">
    <location>
        <position position="207"/>
    </location>
    <ligand>
        <name>substrate</name>
    </ligand>
</feature>
<feature type="binding site" evidence="11">
    <location>
        <begin position="300"/>
        <end position="306"/>
    </location>
    <ligand>
        <name>NADP(+)</name>
        <dbReference type="ChEBI" id="CHEBI:58349"/>
    </ligand>
</feature>
<evidence type="ECO:0000256" key="1">
    <source>
        <dbReference type="ARBA" id="ARBA00002151"/>
    </source>
</evidence>
<feature type="binding site" evidence="11">
    <location>
        <position position="150"/>
    </location>
    <ligand>
        <name>NADP(+)</name>
        <dbReference type="ChEBI" id="CHEBI:58349"/>
    </ligand>
</feature>
<evidence type="ECO:0000256" key="7">
    <source>
        <dbReference type="ARBA" id="ARBA00023002"/>
    </source>
</evidence>
<reference evidence="14" key="2">
    <citation type="submission" date="2021-04" db="EMBL/GenBank/DDBJ databases">
        <authorList>
            <person name="Gilroy R."/>
        </authorList>
    </citation>
    <scope>NUCLEOTIDE SEQUENCE</scope>
    <source>
        <strain evidence="14">CHK186-16707</strain>
    </source>
</reference>
<comment type="similarity">
    <text evidence="5 9">In the C-terminal section; belongs to the HTP reductase family.</text>
</comment>
<evidence type="ECO:0000256" key="6">
    <source>
        <dbReference type="ARBA" id="ARBA00022857"/>
    </source>
</evidence>
<protein>
    <recommendedName>
        <fullName evidence="9">Riboflavin biosynthesis protein RibD</fullName>
    </recommendedName>
    <domain>
        <recommendedName>
            <fullName evidence="9">Diaminohydroxyphosphoribosylaminopyrimidine deaminase</fullName>
            <shortName evidence="9">DRAP deaminase</shortName>
            <ecNumber evidence="9">3.5.4.26</ecNumber>
        </recommendedName>
        <alternativeName>
            <fullName evidence="9">Riboflavin-specific deaminase</fullName>
        </alternativeName>
    </domain>
    <domain>
        <recommendedName>
            <fullName evidence="9">5-amino-6-(5-phosphoribosylamino)uracil reductase</fullName>
            <ecNumber evidence="9">1.1.1.193</ecNumber>
        </recommendedName>
        <alternativeName>
            <fullName evidence="9">HTP reductase</fullName>
        </alternativeName>
    </domain>
</protein>
<evidence type="ECO:0000256" key="5">
    <source>
        <dbReference type="ARBA" id="ARBA00007417"/>
    </source>
</evidence>
<feature type="binding site" evidence="11">
    <location>
        <position position="180"/>
    </location>
    <ligand>
        <name>substrate</name>
    </ligand>
</feature>
<dbReference type="GO" id="GO:0046872">
    <property type="term" value="F:metal ion binding"/>
    <property type="evidence" value="ECO:0007669"/>
    <property type="project" value="UniProtKB-KW"/>
</dbReference>
<keyword evidence="8" id="KW-0511">Multifunctional enzyme</keyword>
<evidence type="ECO:0000256" key="2">
    <source>
        <dbReference type="ARBA" id="ARBA00004882"/>
    </source>
</evidence>
<dbReference type="NCBIfam" id="TIGR00326">
    <property type="entry name" value="eubact_ribD"/>
    <property type="match status" value="1"/>
</dbReference>
<evidence type="ECO:0000256" key="8">
    <source>
        <dbReference type="ARBA" id="ARBA00023268"/>
    </source>
</evidence>
<dbReference type="Pfam" id="PF00383">
    <property type="entry name" value="dCMP_cyt_deam_1"/>
    <property type="match status" value="1"/>
</dbReference>
<dbReference type="PIRSF" id="PIRSF006769">
    <property type="entry name" value="RibD"/>
    <property type="match status" value="1"/>
</dbReference>
<dbReference type="Gene3D" id="3.40.140.10">
    <property type="entry name" value="Cytidine Deaminase, domain 2"/>
    <property type="match status" value="1"/>
</dbReference>
<dbReference type="Gene3D" id="3.40.430.10">
    <property type="entry name" value="Dihydrofolate Reductase, subunit A"/>
    <property type="match status" value="1"/>
</dbReference>
<dbReference type="GO" id="GO:0008703">
    <property type="term" value="F:5-amino-6-(5-phosphoribosylamino)uracil reductase activity"/>
    <property type="evidence" value="ECO:0007669"/>
    <property type="project" value="UniProtKB-EC"/>
</dbReference>
<dbReference type="EC" id="3.5.4.26" evidence="9"/>
<evidence type="ECO:0000313" key="14">
    <source>
        <dbReference type="EMBL" id="HJA08832.1"/>
    </source>
</evidence>
<dbReference type="InterPro" id="IPR024072">
    <property type="entry name" value="DHFR-like_dom_sf"/>
</dbReference>
<keyword evidence="9 12" id="KW-0862">Zinc</keyword>
<evidence type="ECO:0000313" key="15">
    <source>
        <dbReference type="Proteomes" id="UP000824225"/>
    </source>
</evidence>
<comment type="pathway">
    <text evidence="3 9">Cofactor biosynthesis; riboflavin biosynthesis; 5-amino-6-(D-ribitylamino)uracil from GTP: step 3/4.</text>
</comment>
<dbReference type="EC" id="1.1.1.193" evidence="9"/>
<dbReference type="PANTHER" id="PTHR38011">
    <property type="entry name" value="DIHYDROFOLATE REDUCTASE FAMILY PROTEIN (AFU_ORTHOLOGUE AFUA_8G06820)"/>
    <property type="match status" value="1"/>
</dbReference>
<evidence type="ECO:0000256" key="11">
    <source>
        <dbReference type="PIRSR" id="PIRSR006769-2"/>
    </source>
</evidence>
<reference evidence="14" key="1">
    <citation type="journal article" date="2021" name="PeerJ">
        <title>Extensive microbial diversity within the chicken gut microbiome revealed by metagenomics and culture.</title>
        <authorList>
            <person name="Gilroy R."/>
            <person name="Ravi A."/>
            <person name="Getino M."/>
            <person name="Pursley I."/>
            <person name="Horton D.L."/>
            <person name="Alikhan N.F."/>
            <person name="Baker D."/>
            <person name="Gharbi K."/>
            <person name="Hall N."/>
            <person name="Watson M."/>
            <person name="Adriaenssens E.M."/>
            <person name="Foster-Nyarko E."/>
            <person name="Jarju S."/>
            <person name="Secka A."/>
            <person name="Antonio M."/>
            <person name="Oren A."/>
            <person name="Chaudhuri R.R."/>
            <person name="La Ragione R."/>
            <person name="Hildebrand F."/>
            <person name="Pallen M.J."/>
        </authorList>
    </citation>
    <scope>NUCLEOTIDE SEQUENCE</scope>
    <source>
        <strain evidence="14">CHK186-16707</strain>
    </source>
</reference>
<feature type="domain" description="CMP/dCMP-type deaminase" evidence="13">
    <location>
        <begin position="1"/>
        <end position="119"/>
    </location>
</feature>
<proteinExistence type="inferred from homology"/>
<comment type="cofactor">
    <cofactor evidence="9 12">
        <name>Zn(2+)</name>
        <dbReference type="ChEBI" id="CHEBI:29105"/>
    </cofactor>
    <text evidence="9 12">Binds 1 zinc ion.</text>
</comment>
<dbReference type="InterPro" id="IPR004794">
    <property type="entry name" value="Eubact_RibD"/>
</dbReference>
<comment type="catalytic activity">
    <reaction evidence="9">
        <text>2,5-diamino-6-hydroxy-4-(5-phosphoribosylamino)-pyrimidine + H2O + H(+) = 5-amino-6-(5-phospho-D-ribosylamino)uracil + NH4(+)</text>
        <dbReference type="Rhea" id="RHEA:21868"/>
        <dbReference type="ChEBI" id="CHEBI:15377"/>
        <dbReference type="ChEBI" id="CHEBI:15378"/>
        <dbReference type="ChEBI" id="CHEBI:28938"/>
        <dbReference type="ChEBI" id="CHEBI:58453"/>
        <dbReference type="ChEBI" id="CHEBI:58614"/>
        <dbReference type="EC" id="3.5.4.26"/>
    </reaction>
</comment>
<feature type="binding site" evidence="12">
    <location>
        <position position="44"/>
    </location>
    <ligand>
        <name>Zn(2+)</name>
        <dbReference type="ChEBI" id="CHEBI:29105"/>
        <note>catalytic</note>
    </ligand>
</feature>
<comment type="function">
    <text evidence="1 9">Converts 2,5-diamino-6-(ribosylamino)-4(3h)-pyrimidinone 5'-phosphate into 5-amino-6-(ribosylamino)-2,4(1h,3h)-pyrimidinedione 5'-phosphate.</text>
</comment>
<dbReference type="Proteomes" id="UP000824225">
    <property type="component" value="Unassembled WGS sequence"/>
</dbReference>
<keyword evidence="6 9" id="KW-0521">NADP</keyword>
<evidence type="ECO:0000259" key="13">
    <source>
        <dbReference type="PROSITE" id="PS51747"/>
    </source>
</evidence>
<comment type="catalytic activity">
    <reaction evidence="9">
        <text>5-amino-6-(5-phospho-D-ribitylamino)uracil + NADP(+) = 5-amino-6-(5-phospho-D-ribosylamino)uracil + NADPH + H(+)</text>
        <dbReference type="Rhea" id="RHEA:17845"/>
        <dbReference type="ChEBI" id="CHEBI:15378"/>
        <dbReference type="ChEBI" id="CHEBI:57783"/>
        <dbReference type="ChEBI" id="CHEBI:58349"/>
        <dbReference type="ChEBI" id="CHEBI:58421"/>
        <dbReference type="ChEBI" id="CHEBI:58453"/>
        <dbReference type="EC" id="1.1.1.193"/>
    </reaction>
</comment>
<dbReference type="SUPFAM" id="SSF53927">
    <property type="entry name" value="Cytidine deaminase-like"/>
    <property type="match status" value="1"/>
</dbReference>
<dbReference type="InterPro" id="IPR002125">
    <property type="entry name" value="CMP_dCMP_dom"/>
</dbReference>
<dbReference type="AlphaFoldDB" id="A0A9D2HEB6"/>
<dbReference type="EMBL" id="DXAN01000022">
    <property type="protein sequence ID" value="HJA08832.1"/>
    <property type="molecule type" value="Genomic_DNA"/>
</dbReference>
<feature type="binding site" evidence="12">
    <location>
        <position position="81"/>
    </location>
    <ligand>
        <name>Zn(2+)</name>
        <dbReference type="ChEBI" id="CHEBI:29105"/>
        <note>catalytic</note>
    </ligand>
</feature>
<accession>A0A9D2HEB6</accession>
<evidence type="ECO:0000256" key="12">
    <source>
        <dbReference type="PIRSR" id="PIRSR006769-3"/>
    </source>
</evidence>
<feature type="binding site" evidence="11">
    <location>
        <position position="200"/>
    </location>
    <ligand>
        <name>NADP(+)</name>
        <dbReference type="ChEBI" id="CHEBI:58349"/>
    </ligand>
</feature>
<keyword evidence="9 14" id="KW-0378">Hydrolase</keyword>
<comment type="similarity">
    <text evidence="4 9">In the N-terminal section; belongs to the cytidine and deoxycytidylate deaminase family.</text>
</comment>
<dbReference type="PANTHER" id="PTHR38011:SF7">
    <property type="entry name" value="2,5-DIAMINO-6-RIBOSYLAMINO-4(3H)-PYRIMIDINONE 5'-PHOSPHATE REDUCTASE"/>
    <property type="match status" value="1"/>
</dbReference>
<comment type="pathway">
    <text evidence="2 9">Cofactor biosynthesis; riboflavin biosynthesis; 5-amino-6-(D-ribitylamino)uracil from GTP: step 2/4.</text>
</comment>
<dbReference type="PROSITE" id="PS51747">
    <property type="entry name" value="CYT_DCMP_DEAMINASES_2"/>
    <property type="match status" value="1"/>
</dbReference>
<feature type="active site" description="Proton donor" evidence="10">
    <location>
        <position position="46"/>
    </location>
</feature>
<evidence type="ECO:0000256" key="4">
    <source>
        <dbReference type="ARBA" id="ARBA00005259"/>
    </source>
</evidence>
<evidence type="ECO:0000256" key="9">
    <source>
        <dbReference type="PIRNR" id="PIRNR006769"/>
    </source>
</evidence>
<feature type="binding site" evidence="12">
    <location>
        <position position="72"/>
    </location>
    <ligand>
        <name>Zn(2+)</name>
        <dbReference type="ChEBI" id="CHEBI:29105"/>
        <note>catalytic</note>
    </ligand>
</feature>
<dbReference type="SUPFAM" id="SSF53597">
    <property type="entry name" value="Dihydrofolate reductase-like"/>
    <property type="match status" value="1"/>
</dbReference>
<dbReference type="InterPro" id="IPR050765">
    <property type="entry name" value="Riboflavin_Biosynth_HTPR"/>
</dbReference>
<keyword evidence="9 12" id="KW-0479">Metal-binding</keyword>